<organism evidence="1 2">
    <name type="scientific">Sodiomyces alkalinus (strain CBS 110278 / VKM F-3762 / F11)</name>
    <name type="common">Alkaliphilic filamentous fungus</name>
    <dbReference type="NCBI Taxonomy" id="1314773"/>
    <lineage>
        <taxon>Eukaryota</taxon>
        <taxon>Fungi</taxon>
        <taxon>Dikarya</taxon>
        <taxon>Ascomycota</taxon>
        <taxon>Pezizomycotina</taxon>
        <taxon>Sordariomycetes</taxon>
        <taxon>Hypocreomycetidae</taxon>
        <taxon>Glomerellales</taxon>
        <taxon>Plectosphaerellaceae</taxon>
        <taxon>Sodiomyces</taxon>
    </lineage>
</organism>
<dbReference type="AlphaFoldDB" id="A0A3N2PM47"/>
<name>A0A3N2PM47_SODAK</name>
<dbReference type="Proteomes" id="UP000272025">
    <property type="component" value="Unassembled WGS sequence"/>
</dbReference>
<dbReference type="EMBL" id="ML119061">
    <property type="protein sequence ID" value="ROT35549.1"/>
    <property type="molecule type" value="Genomic_DNA"/>
</dbReference>
<dbReference type="RefSeq" id="XP_028463355.1">
    <property type="nucleotide sequence ID" value="XM_028614555.1"/>
</dbReference>
<reference evidence="1 2" key="1">
    <citation type="journal article" date="2018" name="Mol. Ecol.">
        <title>The obligate alkalophilic soda-lake fungus Sodiomyces alkalinus has shifted to a protein diet.</title>
        <authorList>
            <person name="Grum-Grzhimaylo A.A."/>
            <person name="Falkoski D.L."/>
            <person name="van den Heuvel J."/>
            <person name="Valero-Jimenez C.A."/>
            <person name="Min B."/>
            <person name="Choi I.G."/>
            <person name="Lipzen A."/>
            <person name="Daum C.G."/>
            <person name="Aanen D.K."/>
            <person name="Tsang A."/>
            <person name="Henrissat B."/>
            <person name="Bilanenko E.N."/>
            <person name="de Vries R.P."/>
            <person name="van Kan J.A.L."/>
            <person name="Grigoriev I.V."/>
            <person name="Debets A.J.M."/>
        </authorList>
    </citation>
    <scope>NUCLEOTIDE SEQUENCE [LARGE SCALE GENOMIC DNA]</scope>
    <source>
        <strain evidence="1 2">F11</strain>
    </source>
</reference>
<proteinExistence type="predicted"/>
<accession>A0A3N2PM47</accession>
<dbReference type="GeneID" id="39583033"/>
<evidence type="ECO:0000313" key="2">
    <source>
        <dbReference type="Proteomes" id="UP000272025"/>
    </source>
</evidence>
<protein>
    <submittedName>
        <fullName evidence="1">Uncharacterized protein</fullName>
    </submittedName>
</protein>
<gene>
    <name evidence="1" type="ORF">SODALDRAFT_363402</name>
</gene>
<keyword evidence="2" id="KW-1185">Reference proteome</keyword>
<evidence type="ECO:0000313" key="1">
    <source>
        <dbReference type="EMBL" id="ROT35549.1"/>
    </source>
</evidence>
<sequence>MSGVNSPPQVPWTTASYALTEKLPRAIGSSFCGSLVGEERRSTDDSQLQGALKSILNVLDSTLQIPAPIGSLAGNDDVSIVTAASMKGLTYRWKHSSSRSNSYISPVDVHCLLCALLQDAVSLVLDRLLVQKSDRNDLNTATFRDLRNREQDSLADFLKPLGMTVNIEHQVHDILLSKTK</sequence>